<dbReference type="Proteomes" id="UP000325313">
    <property type="component" value="Unassembled WGS sequence"/>
</dbReference>
<dbReference type="EMBL" id="VDEP01000239">
    <property type="protein sequence ID" value="KAA1121166.1"/>
    <property type="molecule type" value="Genomic_DNA"/>
</dbReference>
<sequence>MSWPQDQLITASASARCCFLQALEAKYLDSLMIAERTMLACGDCNHLAKPGKIGDPPVPVMMRPGQTSSRRYTVRRPIDSAPVSLQGVSASPA</sequence>
<reference evidence="2 3" key="1">
    <citation type="submission" date="2019-05" db="EMBL/GenBank/DDBJ databases">
        <title>Emergence of the Ug99 lineage of the wheat stem rust pathogen through somatic hybridization.</title>
        <authorList>
            <person name="Li F."/>
            <person name="Upadhyaya N.M."/>
            <person name="Sperschneider J."/>
            <person name="Matny O."/>
            <person name="Nguyen-Phuc H."/>
            <person name="Mago R."/>
            <person name="Raley C."/>
            <person name="Miller M.E."/>
            <person name="Silverstein K.A.T."/>
            <person name="Henningsen E."/>
            <person name="Hirsch C.D."/>
            <person name="Visser B."/>
            <person name="Pretorius Z.A."/>
            <person name="Steffenson B.J."/>
            <person name="Schwessinger B."/>
            <person name="Dodds P.N."/>
            <person name="Figueroa M."/>
        </authorList>
    </citation>
    <scope>NUCLEOTIDE SEQUENCE [LARGE SCALE GENOMIC DNA]</scope>
    <source>
        <strain evidence="2 3">Ug99</strain>
    </source>
</reference>
<feature type="region of interest" description="Disordered" evidence="1">
    <location>
        <begin position="53"/>
        <end position="93"/>
    </location>
</feature>
<gene>
    <name evidence="2" type="ORF">PGTUg99_021851</name>
</gene>
<evidence type="ECO:0000256" key="1">
    <source>
        <dbReference type="SAM" id="MobiDB-lite"/>
    </source>
</evidence>
<evidence type="ECO:0000313" key="2">
    <source>
        <dbReference type="EMBL" id="KAA1121166.1"/>
    </source>
</evidence>
<organism evidence="2 3">
    <name type="scientific">Puccinia graminis f. sp. tritici</name>
    <dbReference type="NCBI Taxonomy" id="56615"/>
    <lineage>
        <taxon>Eukaryota</taxon>
        <taxon>Fungi</taxon>
        <taxon>Dikarya</taxon>
        <taxon>Basidiomycota</taxon>
        <taxon>Pucciniomycotina</taxon>
        <taxon>Pucciniomycetes</taxon>
        <taxon>Pucciniales</taxon>
        <taxon>Pucciniaceae</taxon>
        <taxon>Puccinia</taxon>
    </lineage>
</organism>
<dbReference type="AlphaFoldDB" id="A0A5B0R6A4"/>
<evidence type="ECO:0000313" key="3">
    <source>
        <dbReference type="Proteomes" id="UP000325313"/>
    </source>
</evidence>
<accession>A0A5B0R6A4</accession>
<proteinExistence type="predicted"/>
<name>A0A5B0R6A4_PUCGR</name>
<protein>
    <submittedName>
        <fullName evidence="2">Uncharacterized protein</fullName>
    </submittedName>
</protein>
<comment type="caution">
    <text evidence="2">The sequence shown here is derived from an EMBL/GenBank/DDBJ whole genome shotgun (WGS) entry which is preliminary data.</text>
</comment>